<evidence type="ECO:0000259" key="8">
    <source>
        <dbReference type="Pfam" id="PF13515"/>
    </source>
</evidence>
<evidence type="ECO:0000256" key="2">
    <source>
        <dbReference type="ARBA" id="ARBA00022475"/>
    </source>
</evidence>
<gene>
    <name evidence="9" type="ORF">R1sor_026719</name>
</gene>
<dbReference type="AlphaFoldDB" id="A0ABD3GDW9"/>
<keyword evidence="3 7" id="KW-0812">Transmembrane</keyword>
<evidence type="ECO:0000256" key="1">
    <source>
        <dbReference type="ARBA" id="ARBA00004651"/>
    </source>
</evidence>
<evidence type="ECO:0000256" key="6">
    <source>
        <dbReference type="SAM" id="MobiDB-lite"/>
    </source>
</evidence>
<dbReference type="EMBL" id="JBJQOH010000008">
    <property type="protein sequence ID" value="KAL3676771.1"/>
    <property type="molecule type" value="Genomic_DNA"/>
</dbReference>
<keyword evidence="4 7" id="KW-1133">Transmembrane helix</keyword>
<protein>
    <recommendedName>
        <fullName evidence="8">Integral membrane bound transporter domain-containing protein</fullName>
    </recommendedName>
</protein>
<sequence length="996" mass="110721">MSLTSPGCFIASTHHETSEMSQAFGDGKFLYWNRFVDRVAAATRGALAILIVALILDCVPKEVLDTYFAYFTTFAPLIAANAGEATLGKIIENVFAITEISVLTTCATIIIFRFLEPPLSLGLTVACIGISAFSIAYPTHITLLGKKVGLSQIVITFISAHLKGKVDKVYLPLKSLASILVGTAAALVAYSIPAPRLGAIQVKRSANSAVRCLNELFKTVTSGFSTNDPSALYSVCVHTQALRKSATDAIEQLHSIKADLWWELRGCCSLPVLNNLIDGLSKLNLYICGMEYSLKSNFLLKSPPTLRETMTESLDLLGEESKNLLITATDVPLFPCFATQGSLEIEESREALVIFDETFLYARRMTYYSPDILKKPEKLTSKESASCILEGLRMRGQSAVKHISTDTHDISPSSREKFMARATTYFFLFNARLYMEQAMQLIDPYLKPLREQKTPGLKKWIPGLEQRMGFSGDSPQPGNVIQKDADSLSPNPSLSRTRSKEVICEECASIQAKKEVESGFAYRCSQSLKSLLLPQKKQIKFAIKISITLMLATLFGSLDLEGDSHQAWAASTVCYIIGYHRGGTFRLALERFQGTSIGAVFGYLAIRGSGDKGYIIIIVITVWTLLTNIIKHSKVYGYSGGCAGTTAVGMMLGDPAKESQKYAVEKITQTFIGVMSYMLVEVVVFPDQAKDLVKRQLIENLGGLKKAIMESVDMYNTKASVGCLECHQRRVDEIKSLEQELRKKLELQIHLHEEAASEPDLWWVPFPRDAYSRIVSVQGQMLDLLLFMVCCLQASAEDEYDEHMQTLLEPLQVSLTNLKDDVTATLDLLQELLNDPNKKHPNLLEKDFCCCKVSITFQTSDDLESSIRGTEQNGQVHPLRVLDNRRRTVGGTPLDSKSVIDNFEHVYETVFEDIIAESKKEGGRIVNNSIMLSISSLSFCLHALLKETVELEKAVYNLLQVEQPWNLLDFWDAYVPNRLWQRGNSQSLAPDSTKHQ</sequence>
<keyword evidence="10" id="KW-1185">Reference proteome</keyword>
<feature type="domain" description="Integral membrane bound transporter" evidence="8">
    <location>
        <begin position="561"/>
        <end position="680"/>
    </location>
</feature>
<feature type="transmembrane region" description="Helical" evidence="7">
    <location>
        <begin position="35"/>
        <end position="56"/>
    </location>
</feature>
<name>A0ABD3GDW9_9MARC</name>
<feature type="transmembrane region" description="Helical" evidence="7">
    <location>
        <begin position="94"/>
        <end position="115"/>
    </location>
</feature>
<feature type="transmembrane region" description="Helical" evidence="7">
    <location>
        <begin position="68"/>
        <end position="87"/>
    </location>
</feature>
<accession>A0ABD3GDW9</accession>
<organism evidence="9 10">
    <name type="scientific">Riccia sorocarpa</name>
    <dbReference type="NCBI Taxonomy" id="122646"/>
    <lineage>
        <taxon>Eukaryota</taxon>
        <taxon>Viridiplantae</taxon>
        <taxon>Streptophyta</taxon>
        <taxon>Embryophyta</taxon>
        <taxon>Marchantiophyta</taxon>
        <taxon>Marchantiopsida</taxon>
        <taxon>Marchantiidae</taxon>
        <taxon>Marchantiales</taxon>
        <taxon>Ricciaceae</taxon>
        <taxon>Riccia</taxon>
    </lineage>
</organism>
<dbReference type="GO" id="GO:0005886">
    <property type="term" value="C:plasma membrane"/>
    <property type="evidence" value="ECO:0007669"/>
    <property type="project" value="UniProtKB-SubCell"/>
</dbReference>
<evidence type="ECO:0000313" key="10">
    <source>
        <dbReference type="Proteomes" id="UP001633002"/>
    </source>
</evidence>
<evidence type="ECO:0000256" key="7">
    <source>
        <dbReference type="SAM" id="Phobius"/>
    </source>
</evidence>
<reference evidence="9 10" key="1">
    <citation type="submission" date="2024-09" db="EMBL/GenBank/DDBJ databases">
        <title>Chromosome-scale assembly of Riccia sorocarpa.</title>
        <authorList>
            <person name="Paukszto L."/>
        </authorList>
    </citation>
    <scope>NUCLEOTIDE SEQUENCE [LARGE SCALE GENOMIC DNA]</scope>
    <source>
        <strain evidence="9">LP-2024</strain>
        <tissue evidence="9">Aerial parts of the thallus</tissue>
    </source>
</reference>
<dbReference type="InterPro" id="IPR049453">
    <property type="entry name" value="Memb_transporter_dom"/>
</dbReference>
<comment type="caution">
    <text evidence="9">The sequence shown here is derived from an EMBL/GenBank/DDBJ whole genome shotgun (WGS) entry which is preliminary data.</text>
</comment>
<feature type="region of interest" description="Disordered" evidence="6">
    <location>
        <begin position="471"/>
        <end position="494"/>
    </location>
</feature>
<feature type="transmembrane region" description="Helical" evidence="7">
    <location>
        <begin position="121"/>
        <end position="141"/>
    </location>
</feature>
<evidence type="ECO:0000256" key="4">
    <source>
        <dbReference type="ARBA" id="ARBA00022989"/>
    </source>
</evidence>
<comment type="subcellular location">
    <subcellularLocation>
        <location evidence="1">Cell membrane</location>
        <topology evidence="1">Multi-pass membrane protein</topology>
    </subcellularLocation>
</comment>
<dbReference type="PANTHER" id="PTHR30509">
    <property type="entry name" value="P-HYDROXYBENZOIC ACID EFFLUX PUMP SUBUNIT-RELATED"/>
    <property type="match status" value="1"/>
</dbReference>
<evidence type="ECO:0000256" key="3">
    <source>
        <dbReference type="ARBA" id="ARBA00022692"/>
    </source>
</evidence>
<keyword evidence="5 7" id="KW-0472">Membrane</keyword>
<dbReference type="Pfam" id="PF13515">
    <property type="entry name" value="FUSC_2"/>
    <property type="match status" value="1"/>
</dbReference>
<feature type="transmembrane region" description="Helical" evidence="7">
    <location>
        <begin position="176"/>
        <end position="194"/>
    </location>
</feature>
<evidence type="ECO:0000313" key="9">
    <source>
        <dbReference type="EMBL" id="KAL3676771.1"/>
    </source>
</evidence>
<keyword evidence="2" id="KW-1003">Cell membrane</keyword>
<dbReference type="Proteomes" id="UP001633002">
    <property type="component" value="Unassembled WGS sequence"/>
</dbReference>
<dbReference type="PANTHER" id="PTHR30509:SF9">
    <property type="entry name" value="MULTIDRUG RESISTANCE PROTEIN MDTO"/>
    <property type="match status" value="1"/>
</dbReference>
<proteinExistence type="predicted"/>
<evidence type="ECO:0000256" key="5">
    <source>
        <dbReference type="ARBA" id="ARBA00023136"/>
    </source>
</evidence>